<keyword evidence="3" id="KW-1185">Reference proteome</keyword>
<proteinExistence type="predicted"/>
<evidence type="ECO:0000313" key="2">
    <source>
        <dbReference type="EMBL" id="CAD7705278.1"/>
    </source>
</evidence>
<protein>
    <submittedName>
        <fullName evidence="2">Uncharacterized protein</fullName>
    </submittedName>
</protein>
<dbReference type="AlphaFoldDB" id="A0A8S1JGH5"/>
<comment type="caution">
    <text evidence="2">The sequence shown here is derived from an EMBL/GenBank/DDBJ whole genome shotgun (WGS) entry which is preliminary data.</text>
</comment>
<reference evidence="2" key="1">
    <citation type="submission" date="2020-12" db="EMBL/GenBank/DDBJ databases">
        <authorList>
            <person name="Iha C."/>
        </authorList>
    </citation>
    <scope>NUCLEOTIDE SEQUENCE</scope>
</reference>
<dbReference type="Proteomes" id="UP000708148">
    <property type="component" value="Unassembled WGS sequence"/>
</dbReference>
<evidence type="ECO:0000313" key="3">
    <source>
        <dbReference type="Proteomes" id="UP000708148"/>
    </source>
</evidence>
<gene>
    <name evidence="2" type="ORF">OSTQU699_LOCUS10633</name>
</gene>
<sequence>MTVVELCGQESWEALWGAVQDWLAGTEDGGVRAECAAFMEIWPGSIKVQDARPLEDAEDGADMDVDDDEGLQNELLAVVGQVNELRATVPLTAVGGFEESLYAKCGRTGVGSTGLCSRFDAEVKDLQDVGCSHPIIEHQSLEEVRKAVSGGVGELSAVKEWMLLSRKHLANAIAAVRTDAPPGYKTTPLSESNRRQTPNSAKTRGRLKRMTKPIAKPRLDDL</sequence>
<evidence type="ECO:0000256" key="1">
    <source>
        <dbReference type="SAM" id="MobiDB-lite"/>
    </source>
</evidence>
<accession>A0A8S1JGH5</accession>
<dbReference type="EMBL" id="CAJHUC010003069">
    <property type="protein sequence ID" value="CAD7705278.1"/>
    <property type="molecule type" value="Genomic_DNA"/>
</dbReference>
<feature type="compositionally biased region" description="Polar residues" evidence="1">
    <location>
        <begin position="187"/>
        <end position="202"/>
    </location>
</feature>
<organism evidence="2 3">
    <name type="scientific">Ostreobium quekettii</name>
    <dbReference type="NCBI Taxonomy" id="121088"/>
    <lineage>
        <taxon>Eukaryota</taxon>
        <taxon>Viridiplantae</taxon>
        <taxon>Chlorophyta</taxon>
        <taxon>core chlorophytes</taxon>
        <taxon>Ulvophyceae</taxon>
        <taxon>TCBD clade</taxon>
        <taxon>Bryopsidales</taxon>
        <taxon>Ostreobineae</taxon>
        <taxon>Ostreobiaceae</taxon>
        <taxon>Ostreobium</taxon>
    </lineage>
</organism>
<feature type="region of interest" description="Disordered" evidence="1">
    <location>
        <begin position="180"/>
        <end position="222"/>
    </location>
</feature>
<name>A0A8S1JGH5_9CHLO</name>